<accession>A0AAV4FHL1</accession>
<dbReference type="Proteomes" id="UP000762676">
    <property type="component" value="Unassembled WGS sequence"/>
</dbReference>
<dbReference type="AlphaFoldDB" id="A0AAV4FHL1"/>
<dbReference type="EMBL" id="BMAT01000733">
    <property type="protein sequence ID" value="GFR72250.1"/>
    <property type="molecule type" value="Genomic_DNA"/>
</dbReference>
<reference evidence="1 2" key="1">
    <citation type="journal article" date="2021" name="Elife">
        <title>Chloroplast acquisition without the gene transfer in kleptoplastic sea slugs, Plakobranchus ocellatus.</title>
        <authorList>
            <person name="Maeda T."/>
            <person name="Takahashi S."/>
            <person name="Yoshida T."/>
            <person name="Shimamura S."/>
            <person name="Takaki Y."/>
            <person name="Nagai Y."/>
            <person name="Toyoda A."/>
            <person name="Suzuki Y."/>
            <person name="Arimoto A."/>
            <person name="Ishii H."/>
            <person name="Satoh N."/>
            <person name="Nishiyama T."/>
            <person name="Hasebe M."/>
            <person name="Maruyama T."/>
            <person name="Minagawa J."/>
            <person name="Obokata J."/>
            <person name="Shigenobu S."/>
        </authorList>
    </citation>
    <scope>NUCLEOTIDE SEQUENCE [LARGE SCALE GENOMIC DNA]</scope>
</reference>
<organism evidence="1 2">
    <name type="scientific">Elysia marginata</name>
    <dbReference type="NCBI Taxonomy" id="1093978"/>
    <lineage>
        <taxon>Eukaryota</taxon>
        <taxon>Metazoa</taxon>
        <taxon>Spiralia</taxon>
        <taxon>Lophotrochozoa</taxon>
        <taxon>Mollusca</taxon>
        <taxon>Gastropoda</taxon>
        <taxon>Heterobranchia</taxon>
        <taxon>Euthyneura</taxon>
        <taxon>Panpulmonata</taxon>
        <taxon>Sacoglossa</taxon>
        <taxon>Placobranchoidea</taxon>
        <taxon>Plakobranchidae</taxon>
        <taxon>Elysia</taxon>
    </lineage>
</organism>
<sequence length="127" mass="14509">MVKYWTWGENRVPGDRWPFLTGPPRIIRNDRSISLQTVTDRFLTDCFTLFSTCSRFSCEACNARIPPFATTVNTEHDTSGNGPPSFPLKIHWNATCPFSVRWSELSRTEEPCIELIVYDTSCLALSE</sequence>
<evidence type="ECO:0000313" key="1">
    <source>
        <dbReference type="EMBL" id="GFR72250.1"/>
    </source>
</evidence>
<name>A0AAV4FHL1_9GAST</name>
<comment type="caution">
    <text evidence="1">The sequence shown here is derived from an EMBL/GenBank/DDBJ whole genome shotgun (WGS) entry which is preliminary data.</text>
</comment>
<evidence type="ECO:0000313" key="2">
    <source>
        <dbReference type="Proteomes" id="UP000762676"/>
    </source>
</evidence>
<proteinExistence type="predicted"/>
<gene>
    <name evidence="1" type="ORF">ElyMa_000374400</name>
</gene>
<keyword evidence="2" id="KW-1185">Reference proteome</keyword>
<protein>
    <submittedName>
        <fullName evidence="1">Uncharacterized protein</fullName>
    </submittedName>
</protein>